<gene>
    <name evidence="1" type="ORF">HMPREF0401_01779</name>
</gene>
<dbReference type="EMBL" id="ACUO01000024">
    <property type="protein sequence ID" value="EGN66547.1"/>
    <property type="molecule type" value="Genomic_DNA"/>
</dbReference>
<evidence type="ECO:0000313" key="1">
    <source>
        <dbReference type="EMBL" id="EGN66547.1"/>
    </source>
</evidence>
<proteinExistence type="predicted"/>
<keyword evidence="2" id="KW-1185">Reference proteome</keyword>
<dbReference type="AlphaFoldDB" id="F7L1Q7"/>
<dbReference type="HOGENOM" id="CLU_131238_0_0_0"/>
<comment type="caution">
    <text evidence="1">The sequence shown here is derived from an EMBL/GenBank/DDBJ whole genome shotgun (WGS) entry which is preliminary data.</text>
</comment>
<protein>
    <submittedName>
        <fullName evidence="1">Uncharacterized protein</fullName>
    </submittedName>
</protein>
<reference evidence="1" key="1">
    <citation type="submission" date="2011-05" db="EMBL/GenBank/DDBJ databases">
        <title>The Genome Sequence of Fusobacterium sp. 11_3_2.</title>
        <authorList>
            <consortium name="The Broad Institute Genome Sequencing Platform"/>
            <person name="Earl A."/>
            <person name="Ward D."/>
            <person name="Feldgarden M."/>
            <person name="Gevers D."/>
            <person name="Sibley C.D."/>
            <person name="White A.P."/>
            <person name="Crowley S."/>
            <person name="Surette M."/>
            <person name="Strauss J.C."/>
            <person name="Ambrose C.E."/>
            <person name="Allen-Vercoe E."/>
            <person name="Young S.K."/>
            <person name="Zeng Q."/>
            <person name="Gargeya S."/>
            <person name="Fitzgerald M."/>
            <person name="Haas B."/>
            <person name="Abouelleil A."/>
            <person name="Alvarado L."/>
            <person name="Arachchi H.M."/>
            <person name="Berlin A."/>
            <person name="Brown A."/>
            <person name="Chapman S.B."/>
            <person name="Chen Z."/>
            <person name="Dunbar C."/>
            <person name="Freedman E."/>
            <person name="Gearin G."/>
            <person name="Gellesch M."/>
            <person name="Goldberg J."/>
            <person name="Griggs A."/>
            <person name="Gujja S."/>
            <person name="Heiman D."/>
            <person name="Howarth C."/>
            <person name="Larson L."/>
            <person name="Lui A."/>
            <person name="MacDonald P.J.P."/>
            <person name="Mehta T."/>
            <person name="Montmayeur A."/>
            <person name="Murphy C."/>
            <person name="Neiman D."/>
            <person name="Pearson M."/>
            <person name="Priest M."/>
            <person name="Roberts A."/>
            <person name="Saif S."/>
            <person name="Shea T."/>
            <person name="Shenoy N."/>
            <person name="Sisk P."/>
            <person name="Stolte C."/>
            <person name="Sykes S."/>
            <person name="Wortman J."/>
            <person name="Nusbaum C."/>
            <person name="Birren B."/>
        </authorList>
    </citation>
    <scope>NUCLEOTIDE SEQUENCE [LARGE SCALE GENOMIC DNA]</scope>
    <source>
        <strain evidence="1">11_3_2</strain>
    </source>
</reference>
<sequence>MENLYQNRAPALLIEIINRKLEYIGKNIIKIDTFKVKASQLNHSTNEYEKKSLSKRWVEISGNKIQRDLYSAFLIKNVKENLEEVNIEKAQKEFKNFVKLHNEEIERIKKGNVKTLKCMGF</sequence>
<dbReference type="PATRIC" id="fig|457403.8.peg.1803"/>
<accession>F7L1Q7</accession>
<dbReference type="Proteomes" id="UP000004160">
    <property type="component" value="Unassembled WGS sequence"/>
</dbReference>
<name>F7L1Q7_9FUSO</name>
<organism evidence="1 2">
    <name type="scientific">Fusobacterium animalis 11_3_2</name>
    <dbReference type="NCBI Taxonomy" id="457403"/>
    <lineage>
        <taxon>Bacteria</taxon>
        <taxon>Fusobacteriati</taxon>
        <taxon>Fusobacteriota</taxon>
        <taxon>Fusobacteriia</taxon>
        <taxon>Fusobacteriales</taxon>
        <taxon>Fusobacteriaceae</taxon>
        <taxon>Fusobacterium</taxon>
    </lineage>
</organism>
<evidence type="ECO:0000313" key="2">
    <source>
        <dbReference type="Proteomes" id="UP000004160"/>
    </source>
</evidence>